<feature type="transmembrane region" description="Helical" evidence="20">
    <location>
        <begin position="237"/>
        <end position="259"/>
    </location>
</feature>
<dbReference type="Proteomes" id="UP000066203">
    <property type="component" value="Chromosome"/>
</dbReference>
<keyword evidence="10 18" id="KW-0808">Transferase</keyword>
<evidence type="ECO:0000256" key="4">
    <source>
        <dbReference type="ARBA" id="ARBA00005189"/>
    </source>
</evidence>
<evidence type="ECO:0000256" key="11">
    <source>
        <dbReference type="ARBA" id="ARBA00022692"/>
    </source>
</evidence>
<evidence type="ECO:0000256" key="12">
    <source>
        <dbReference type="ARBA" id="ARBA00022695"/>
    </source>
</evidence>
<evidence type="ECO:0000313" key="21">
    <source>
        <dbReference type="EMBL" id="BAS19553.1"/>
    </source>
</evidence>
<proteinExistence type="inferred from homology"/>
<organism evidence="21">
    <name type="scientific">Rothia mucilaginosa</name>
    <dbReference type="NCBI Taxonomy" id="43675"/>
    <lineage>
        <taxon>Bacteria</taxon>
        <taxon>Bacillati</taxon>
        <taxon>Actinomycetota</taxon>
        <taxon>Actinomycetes</taxon>
        <taxon>Micrococcales</taxon>
        <taxon>Micrococcaceae</taxon>
        <taxon>Rothia</taxon>
    </lineage>
</organism>
<protein>
    <recommendedName>
        <fullName evidence="7 18">Phosphatidate cytidylyltransferase</fullName>
        <ecNumber evidence="6 18">2.7.7.41</ecNumber>
    </recommendedName>
</protein>
<feature type="transmembrane region" description="Helical" evidence="20">
    <location>
        <begin position="116"/>
        <end position="134"/>
    </location>
</feature>
<evidence type="ECO:0000256" key="14">
    <source>
        <dbReference type="ARBA" id="ARBA00023098"/>
    </source>
</evidence>
<dbReference type="PROSITE" id="PS01315">
    <property type="entry name" value="CDS"/>
    <property type="match status" value="1"/>
</dbReference>
<keyword evidence="13 20" id="KW-1133">Transmembrane helix</keyword>
<keyword evidence="9" id="KW-0444">Lipid biosynthesis</keyword>
<evidence type="ECO:0000256" key="9">
    <source>
        <dbReference type="ARBA" id="ARBA00022516"/>
    </source>
</evidence>
<dbReference type="GO" id="GO:0004605">
    <property type="term" value="F:phosphatidate cytidylyltransferase activity"/>
    <property type="evidence" value="ECO:0007669"/>
    <property type="project" value="UniProtKB-EC"/>
</dbReference>
<keyword evidence="12 18" id="KW-0548">Nucleotidyltransferase</keyword>
<feature type="transmembrane region" description="Helical" evidence="20">
    <location>
        <begin position="213"/>
        <end position="231"/>
    </location>
</feature>
<feature type="transmembrane region" description="Helical" evidence="20">
    <location>
        <begin position="39"/>
        <end position="56"/>
    </location>
</feature>
<keyword evidence="16" id="KW-0594">Phospholipid biosynthesis</keyword>
<reference evidence="22" key="1">
    <citation type="submission" date="2015-08" db="EMBL/GenBank/DDBJ databases">
        <title>Complete genome sequence of Rothia mucilaginosa strain NUM-Rm6536.</title>
        <authorList>
            <person name="Nambu T."/>
        </authorList>
    </citation>
    <scope>NUCLEOTIDE SEQUENCE [LARGE SCALE GENOMIC DNA]</scope>
    <source>
        <strain evidence="22">NUM-Rm6536</strain>
    </source>
</reference>
<dbReference type="AlphaFoldDB" id="A0A0K2RXJ5"/>
<feature type="transmembrane region" description="Helical" evidence="20">
    <location>
        <begin position="93"/>
        <end position="110"/>
    </location>
</feature>
<gene>
    <name evidence="21" type="ORF">RM6536_0306</name>
</gene>
<dbReference type="GO" id="GO:0016024">
    <property type="term" value="P:CDP-diacylglycerol biosynthetic process"/>
    <property type="evidence" value="ECO:0007669"/>
    <property type="project" value="UniProtKB-UniPathway"/>
</dbReference>
<comment type="subcellular location">
    <subcellularLocation>
        <location evidence="2">Cell membrane</location>
        <topology evidence="2">Multi-pass membrane protein</topology>
    </subcellularLocation>
</comment>
<comment type="similarity">
    <text evidence="5 18">Belongs to the CDS family.</text>
</comment>
<evidence type="ECO:0000256" key="16">
    <source>
        <dbReference type="ARBA" id="ARBA00023209"/>
    </source>
</evidence>
<dbReference type="InterPro" id="IPR000374">
    <property type="entry name" value="PC_trans"/>
</dbReference>
<comment type="pathway">
    <text evidence="3 18">Phospholipid metabolism; CDP-diacylglycerol biosynthesis; CDP-diacylglycerol from sn-glycerol 3-phosphate: step 3/3.</text>
</comment>
<evidence type="ECO:0000256" key="7">
    <source>
        <dbReference type="ARBA" id="ARBA00019373"/>
    </source>
</evidence>
<evidence type="ECO:0000256" key="13">
    <source>
        <dbReference type="ARBA" id="ARBA00022989"/>
    </source>
</evidence>
<feature type="transmembrane region" description="Helical" evidence="20">
    <location>
        <begin position="280"/>
        <end position="300"/>
    </location>
</feature>
<name>A0A0K2RXJ5_9MICC</name>
<dbReference type="RefSeq" id="WP_060823759.1">
    <property type="nucleotide sequence ID" value="NZ_AP014938.1"/>
</dbReference>
<accession>A0A0K2RXJ5</accession>
<evidence type="ECO:0000256" key="8">
    <source>
        <dbReference type="ARBA" id="ARBA00022475"/>
    </source>
</evidence>
<feature type="transmembrane region" description="Helical" evidence="20">
    <location>
        <begin position="146"/>
        <end position="167"/>
    </location>
</feature>
<dbReference type="PANTHER" id="PTHR46382:SF1">
    <property type="entry name" value="PHOSPHATIDATE CYTIDYLYLTRANSFERASE"/>
    <property type="match status" value="1"/>
</dbReference>
<evidence type="ECO:0000256" key="20">
    <source>
        <dbReference type="SAM" id="Phobius"/>
    </source>
</evidence>
<dbReference type="EMBL" id="AP014938">
    <property type="protein sequence ID" value="BAS19553.1"/>
    <property type="molecule type" value="Genomic_DNA"/>
</dbReference>
<feature type="transmembrane region" description="Helical" evidence="20">
    <location>
        <begin position="62"/>
        <end position="81"/>
    </location>
</feature>
<evidence type="ECO:0000256" key="19">
    <source>
        <dbReference type="SAM" id="MobiDB-lite"/>
    </source>
</evidence>
<dbReference type="GO" id="GO:0005886">
    <property type="term" value="C:plasma membrane"/>
    <property type="evidence" value="ECO:0007669"/>
    <property type="project" value="UniProtKB-SubCell"/>
</dbReference>
<evidence type="ECO:0000256" key="15">
    <source>
        <dbReference type="ARBA" id="ARBA00023136"/>
    </source>
</evidence>
<feature type="region of interest" description="Disordered" evidence="19">
    <location>
        <begin position="1"/>
        <end position="30"/>
    </location>
</feature>
<evidence type="ECO:0000313" key="22">
    <source>
        <dbReference type="Proteomes" id="UP000066203"/>
    </source>
</evidence>
<evidence type="ECO:0000256" key="17">
    <source>
        <dbReference type="ARBA" id="ARBA00023264"/>
    </source>
</evidence>
<comment type="pathway">
    <text evidence="4">Lipid metabolism.</text>
</comment>
<feature type="transmembrane region" description="Helical" evidence="20">
    <location>
        <begin position="173"/>
        <end position="193"/>
    </location>
</feature>
<comment type="catalytic activity">
    <reaction evidence="1 18">
        <text>a 1,2-diacyl-sn-glycero-3-phosphate + CTP + H(+) = a CDP-1,2-diacyl-sn-glycerol + diphosphate</text>
        <dbReference type="Rhea" id="RHEA:16229"/>
        <dbReference type="ChEBI" id="CHEBI:15378"/>
        <dbReference type="ChEBI" id="CHEBI:33019"/>
        <dbReference type="ChEBI" id="CHEBI:37563"/>
        <dbReference type="ChEBI" id="CHEBI:58332"/>
        <dbReference type="ChEBI" id="CHEBI:58608"/>
        <dbReference type="EC" id="2.7.7.41"/>
    </reaction>
</comment>
<evidence type="ECO:0000256" key="2">
    <source>
        <dbReference type="ARBA" id="ARBA00004651"/>
    </source>
</evidence>
<evidence type="ECO:0000256" key="3">
    <source>
        <dbReference type="ARBA" id="ARBA00005119"/>
    </source>
</evidence>
<sequence>MSARKEAKEERSAPPAPQPSPQTAATPVKSRSAKAGRNLPAAIGVGVGFGMLLALGLMYQPIFVAIATGAAALGAWEIGHVLNTRRGYGIPEYLLGGLSGAIVVVSYLFGFTGLGIALAVSLLVLLFSSALVRADRQVSLGKSLSGSALALLWVPLMLGIAMVYFQTDHGERGVLMILLMAICNDTFGFIAGVNWGKHPMAPKISPKKSWEGLAGSFVGSAVVGAIALAVMGSPWYWAIPLAAVMVVASTAGDLVESVFKRRMGVKDMSNILPGHGGMMDRLDSILFAAAAGCLIFRFIMPL</sequence>
<feature type="compositionally biased region" description="Basic and acidic residues" evidence="19">
    <location>
        <begin position="1"/>
        <end position="12"/>
    </location>
</feature>
<evidence type="ECO:0000256" key="18">
    <source>
        <dbReference type="RuleBase" id="RU003938"/>
    </source>
</evidence>
<dbReference type="UniPathway" id="UPA00557">
    <property type="reaction ID" value="UER00614"/>
</dbReference>
<dbReference type="EC" id="2.7.7.41" evidence="6 18"/>
<evidence type="ECO:0000256" key="5">
    <source>
        <dbReference type="ARBA" id="ARBA00010185"/>
    </source>
</evidence>
<evidence type="ECO:0000256" key="10">
    <source>
        <dbReference type="ARBA" id="ARBA00022679"/>
    </source>
</evidence>
<keyword evidence="14" id="KW-0443">Lipid metabolism</keyword>
<dbReference type="PANTHER" id="PTHR46382">
    <property type="entry name" value="PHOSPHATIDATE CYTIDYLYLTRANSFERASE"/>
    <property type="match status" value="1"/>
</dbReference>
<dbReference type="Pfam" id="PF01148">
    <property type="entry name" value="CTP_transf_1"/>
    <property type="match status" value="1"/>
</dbReference>
<keyword evidence="17" id="KW-1208">Phospholipid metabolism</keyword>
<keyword evidence="8" id="KW-1003">Cell membrane</keyword>
<keyword evidence="11 18" id="KW-0812">Transmembrane</keyword>
<evidence type="ECO:0000256" key="1">
    <source>
        <dbReference type="ARBA" id="ARBA00001698"/>
    </source>
</evidence>
<dbReference type="PATRIC" id="fig|43675.28.peg.311"/>
<evidence type="ECO:0000256" key="6">
    <source>
        <dbReference type="ARBA" id="ARBA00012487"/>
    </source>
</evidence>
<keyword evidence="15 20" id="KW-0472">Membrane</keyword>